<dbReference type="OrthoDB" id="5861263at2759"/>
<dbReference type="AlphaFoldDB" id="A0A2A6B5R4"/>
<keyword evidence="2" id="KW-1185">Reference proteome</keyword>
<protein>
    <submittedName>
        <fullName evidence="1">Uncharacterized protein</fullName>
    </submittedName>
</protein>
<reference evidence="2" key="1">
    <citation type="journal article" date="2008" name="Nat. Genet.">
        <title>The Pristionchus pacificus genome provides a unique perspective on nematode lifestyle and parasitism.</title>
        <authorList>
            <person name="Dieterich C."/>
            <person name="Clifton S.W."/>
            <person name="Schuster L.N."/>
            <person name="Chinwalla A."/>
            <person name="Delehaunty K."/>
            <person name="Dinkelacker I."/>
            <person name="Fulton L."/>
            <person name="Fulton R."/>
            <person name="Godfrey J."/>
            <person name="Minx P."/>
            <person name="Mitreva M."/>
            <person name="Roeseler W."/>
            <person name="Tian H."/>
            <person name="Witte H."/>
            <person name="Yang S.P."/>
            <person name="Wilson R.K."/>
            <person name="Sommer R.J."/>
        </authorList>
    </citation>
    <scope>NUCLEOTIDE SEQUENCE [LARGE SCALE GENOMIC DNA]</scope>
    <source>
        <strain evidence="2">PS312</strain>
    </source>
</reference>
<dbReference type="EnsemblMetazoa" id="PPA10543.1">
    <property type="protein sequence ID" value="PPA10543.1"/>
    <property type="gene ID" value="WBGene00100097"/>
</dbReference>
<gene>
    <name evidence="1" type="primary">WBGene00100097</name>
</gene>
<accession>A0A2A6B5R4</accession>
<name>A0A2A6B5R4_PRIPA</name>
<evidence type="ECO:0000313" key="1">
    <source>
        <dbReference type="EnsemblMetazoa" id="PPA10543.1"/>
    </source>
</evidence>
<evidence type="ECO:0000313" key="2">
    <source>
        <dbReference type="Proteomes" id="UP000005239"/>
    </source>
</evidence>
<sequence>MPTLPLIPLLLLLLAGALLPTLVEAGSDQGVGIVDRQIDSERPLLSTNALTPFPDARLSKEERQARKLLRKKKKRLRELREEIRRMDNGGVKAVTIKINTQTRSVARRQVATAADLATGHDHRTARSAGDADYCRCCHAAAPSAAAGAAAAAAAAGVCVRHDAAAAVGCADSCQCTAQLHCFAPKHNNATQPACKRAASSDIVTGTYLNDPDAIF</sequence>
<organism evidence="1 2">
    <name type="scientific">Pristionchus pacificus</name>
    <name type="common">Parasitic nematode worm</name>
    <dbReference type="NCBI Taxonomy" id="54126"/>
    <lineage>
        <taxon>Eukaryota</taxon>
        <taxon>Metazoa</taxon>
        <taxon>Ecdysozoa</taxon>
        <taxon>Nematoda</taxon>
        <taxon>Chromadorea</taxon>
        <taxon>Rhabditida</taxon>
        <taxon>Rhabditina</taxon>
        <taxon>Diplogasteromorpha</taxon>
        <taxon>Diplogasteroidea</taxon>
        <taxon>Neodiplogasteridae</taxon>
        <taxon>Pristionchus</taxon>
    </lineage>
</organism>
<dbReference type="Proteomes" id="UP000005239">
    <property type="component" value="Unassembled WGS sequence"/>
</dbReference>
<proteinExistence type="predicted"/>
<reference evidence="1" key="2">
    <citation type="submission" date="2022-06" db="UniProtKB">
        <authorList>
            <consortium name="EnsemblMetazoa"/>
        </authorList>
    </citation>
    <scope>IDENTIFICATION</scope>
    <source>
        <strain evidence="1">PS312</strain>
    </source>
</reference>
<accession>A0A8R1Y8B9</accession>